<dbReference type="Pfam" id="PF08281">
    <property type="entry name" value="Sigma70_r4_2"/>
    <property type="match status" value="1"/>
</dbReference>
<comment type="caution">
    <text evidence="9">The sequence shown here is derived from an EMBL/GenBank/DDBJ whole genome shotgun (WGS) entry which is preliminary data.</text>
</comment>
<gene>
    <name evidence="9" type="ORF">DLM86_26510</name>
</gene>
<comment type="similarity">
    <text evidence="1 6">Belongs to the sigma-70 factor family. ECF subfamily.</text>
</comment>
<keyword evidence="10" id="KW-1185">Reference proteome</keyword>
<dbReference type="Proteomes" id="UP000247476">
    <property type="component" value="Unassembled WGS sequence"/>
</dbReference>
<dbReference type="Pfam" id="PF04542">
    <property type="entry name" value="Sigma70_r2"/>
    <property type="match status" value="1"/>
</dbReference>
<feature type="domain" description="RNA polymerase sigma factor 70 region 4 type 2" evidence="8">
    <location>
        <begin position="130"/>
        <end position="179"/>
    </location>
</feature>
<evidence type="ECO:0000259" key="8">
    <source>
        <dbReference type="Pfam" id="PF08281"/>
    </source>
</evidence>
<dbReference type="InterPro" id="IPR013249">
    <property type="entry name" value="RNA_pol_sigma70_r4_t2"/>
</dbReference>
<proteinExistence type="inferred from homology"/>
<keyword evidence="2 6" id="KW-0805">Transcription regulation</keyword>
<organism evidence="9 10">
    <name type="scientific">Paenibacillus flagellatus</name>
    <dbReference type="NCBI Taxonomy" id="2211139"/>
    <lineage>
        <taxon>Bacteria</taxon>
        <taxon>Bacillati</taxon>
        <taxon>Bacillota</taxon>
        <taxon>Bacilli</taxon>
        <taxon>Bacillales</taxon>
        <taxon>Paenibacillaceae</taxon>
        <taxon>Paenibacillus</taxon>
    </lineage>
</organism>
<dbReference type="AlphaFoldDB" id="A0A2V5K005"/>
<evidence type="ECO:0000256" key="3">
    <source>
        <dbReference type="ARBA" id="ARBA00023082"/>
    </source>
</evidence>
<dbReference type="NCBIfam" id="TIGR02937">
    <property type="entry name" value="sigma70-ECF"/>
    <property type="match status" value="1"/>
</dbReference>
<dbReference type="InterPro" id="IPR039425">
    <property type="entry name" value="RNA_pol_sigma-70-like"/>
</dbReference>
<sequence>MDLENILLLLTSSNFSALDITIQRSVYREFYTLVYRVVIQMVKDHAATEDIIQEAFLKVIRNVPIVDNETQLKSWLKVVVRNTTYNYIRKNKKNCNQIDSDNVFLDNNIAYATDAEMIEDHIEMKMMADMIGRYLQDLKPEFRCLIEMRWKNCMSYKEIAEELHTSEDSIKYKLHRARNSIKKRFIKEWGESK</sequence>
<evidence type="ECO:0000256" key="4">
    <source>
        <dbReference type="ARBA" id="ARBA00023125"/>
    </source>
</evidence>
<dbReference type="GO" id="GO:0006352">
    <property type="term" value="P:DNA-templated transcription initiation"/>
    <property type="evidence" value="ECO:0007669"/>
    <property type="project" value="InterPro"/>
</dbReference>
<dbReference type="Gene3D" id="1.10.1740.10">
    <property type="match status" value="1"/>
</dbReference>
<dbReference type="GO" id="GO:0016987">
    <property type="term" value="F:sigma factor activity"/>
    <property type="evidence" value="ECO:0007669"/>
    <property type="project" value="UniProtKB-KW"/>
</dbReference>
<dbReference type="InterPro" id="IPR014284">
    <property type="entry name" value="RNA_pol_sigma-70_dom"/>
</dbReference>
<dbReference type="InterPro" id="IPR013324">
    <property type="entry name" value="RNA_pol_sigma_r3/r4-like"/>
</dbReference>
<evidence type="ECO:0000256" key="6">
    <source>
        <dbReference type="RuleBase" id="RU000716"/>
    </source>
</evidence>
<dbReference type="InterPro" id="IPR000838">
    <property type="entry name" value="RNA_pol_sigma70_ECF_CS"/>
</dbReference>
<name>A0A2V5K005_9BACL</name>
<keyword evidence="4 6" id="KW-0238">DNA-binding</keyword>
<reference evidence="9 10" key="1">
    <citation type="submission" date="2018-05" db="EMBL/GenBank/DDBJ databases">
        <title>Paenibacillus flagellatus sp. nov., isolated from selenium mineral soil.</title>
        <authorList>
            <person name="Dai X."/>
        </authorList>
    </citation>
    <scope>NUCLEOTIDE SEQUENCE [LARGE SCALE GENOMIC DNA]</scope>
    <source>
        <strain evidence="9 10">DXL2</strain>
    </source>
</reference>
<dbReference type="SUPFAM" id="SSF88659">
    <property type="entry name" value="Sigma3 and sigma4 domains of RNA polymerase sigma factors"/>
    <property type="match status" value="1"/>
</dbReference>
<protein>
    <recommendedName>
        <fullName evidence="6">RNA polymerase sigma factor</fullName>
    </recommendedName>
</protein>
<dbReference type="InterPro" id="IPR013325">
    <property type="entry name" value="RNA_pol_sigma_r2"/>
</dbReference>
<accession>A0A2V5K005</accession>
<keyword evidence="5 6" id="KW-0804">Transcription</keyword>
<keyword evidence="3 6" id="KW-0731">Sigma factor</keyword>
<dbReference type="InterPro" id="IPR007627">
    <property type="entry name" value="RNA_pol_sigma70_r2"/>
</dbReference>
<dbReference type="PROSITE" id="PS01063">
    <property type="entry name" value="SIGMA70_ECF"/>
    <property type="match status" value="1"/>
</dbReference>
<evidence type="ECO:0000313" key="10">
    <source>
        <dbReference type="Proteomes" id="UP000247476"/>
    </source>
</evidence>
<evidence type="ECO:0000256" key="1">
    <source>
        <dbReference type="ARBA" id="ARBA00010641"/>
    </source>
</evidence>
<dbReference type="InterPro" id="IPR036388">
    <property type="entry name" value="WH-like_DNA-bd_sf"/>
</dbReference>
<dbReference type="GO" id="GO:0003677">
    <property type="term" value="F:DNA binding"/>
    <property type="evidence" value="ECO:0007669"/>
    <property type="project" value="UniProtKB-KW"/>
</dbReference>
<dbReference type="SUPFAM" id="SSF88946">
    <property type="entry name" value="Sigma2 domain of RNA polymerase sigma factors"/>
    <property type="match status" value="1"/>
</dbReference>
<evidence type="ECO:0000256" key="2">
    <source>
        <dbReference type="ARBA" id="ARBA00023015"/>
    </source>
</evidence>
<dbReference type="OrthoDB" id="2657224at2"/>
<dbReference type="GO" id="GO:0006950">
    <property type="term" value="P:response to stress"/>
    <property type="evidence" value="ECO:0007669"/>
    <property type="project" value="UniProtKB-ARBA"/>
</dbReference>
<dbReference type="PANTHER" id="PTHR43133">
    <property type="entry name" value="RNA POLYMERASE ECF-TYPE SIGMA FACTO"/>
    <property type="match status" value="1"/>
</dbReference>
<dbReference type="PANTHER" id="PTHR43133:SF8">
    <property type="entry name" value="RNA POLYMERASE SIGMA FACTOR HI_1459-RELATED"/>
    <property type="match status" value="1"/>
</dbReference>
<feature type="domain" description="RNA polymerase sigma-70 region 2" evidence="7">
    <location>
        <begin position="27"/>
        <end position="93"/>
    </location>
</feature>
<evidence type="ECO:0000313" key="9">
    <source>
        <dbReference type="EMBL" id="PYI50934.1"/>
    </source>
</evidence>
<dbReference type="EMBL" id="QJVJ01000015">
    <property type="protein sequence ID" value="PYI50934.1"/>
    <property type="molecule type" value="Genomic_DNA"/>
</dbReference>
<evidence type="ECO:0000259" key="7">
    <source>
        <dbReference type="Pfam" id="PF04542"/>
    </source>
</evidence>
<dbReference type="Gene3D" id="1.10.10.10">
    <property type="entry name" value="Winged helix-like DNA-binding domain superfamily/Winged helix DNA-binding domain"/>
    <property type="match status" value="1"/>
</dbReference>
<dbReference type="CDD" id="cd06171">
    <property type="entry name" value="Sigma70_r4"/>
    <property type="match status" value="1"/>
</dbReference>
<evidence type="ECO:0000256" key="5">
    <source>
        <dbReference type="ARBA" id="ARBA00023163"/>
    </source>
</evidence>